<keyword evidence="3" id="KW-1185">Reference proteome</keyword>
<reference evidence="2" key="1">
    <citation type="journal article" date="2012" name="Nat. Biotechnol.">
        <title>Draft genome sequence of pigeonpea (Cajanus cajan), an orphan legume crop of resource-poor farmers.</title>
        <authorList>
            <person name="Varshney R.K."/>
            <person name="Chen W."/>
            <person name="Li Y."/>
            <person name="Bharti A.K."/>
            <person name="Saxena R.K."/>
            <person name="Schlueter J.A."/>
            <person name="Donoghue M.T."/>
            <person name="Azam S."/>
            <person name="Fan G."/>
            <person name="Whaley A.M."/>
            <person name="Farmer A.D."/>
            <person name="Sheridan J."/>
            <person name="Iwata A."/>
            <person name="Tuteja R."/>
            <person name="Penmetsa R.V."/>
            <person name="Wu W."/>
            <person name="Upadhyaya H.D."/>
            <person name="Yang S.P."/>
            <person name="Shah T."/>
            <person name="Saxena K.B."/>
            <person name="Michael T."/>
            <person name="McCombie W.R."/>
            <person name="Yang B."/>
            <person name="Zhang G."/>
            <person name="Yang H."/>
            <person name="Wang J."/>
            <person name="Spillane C."/>
            <person name="Cook D.R."/>
            <person name="May G.D."/>
            <person name="Xu X."/>
            <person name="Jackson S.A."/>
        </authorList>
    </citation>
    <scope>NUCLEOTIDE SEQUENCE [LARGE SCALE GENOMIC DNA]</scope>
</reference>
<feature type="domain" description="DNA helicase Pif1-like 2B" evidence="1">
    <location>
        <begin position="36"/>
        <end position="63"/>
    </location>
</feature>
<dbReference type="Proteomes" id="UP000075243">
    <property type="component" value="Unassembled WGS sequence"/>
</dbReference>
<organism evidence="2 3">
    <name type="scientific">Cajanus cajan</name>
    <name type="common">Pigeon pea</name>
    <name type="synonym">Cajanus indicus</name>
    <dbReference type="NCBI Taxonomy" id="3821"/>
    <lineage>
        <taxon>Eukaryota</taxon>
        <taxon>Viridiplantae</taxon>
        <taxon>Streptophyta</taxon>
        <taxon>Embryophyta</taxon>
        <taxon>Tracheophyta</taxon>
        <taxon>Spermatophyta</taxon>
        <taxon>Magnoliopsida</taxon>
        <taxon>eudicotyledons</taxon>
        <taxon>Gunneridae</taxon>
        <taxon>Pentapetalae</taxon>
        <taxon>rosids</taxon>
        <taxon>fabids</taxon>
        <taxon>Fabales</taxon>
        <taxon>Fabaceae</taxon>
        <taxon>Papilionoideae</taxon>
        <taxon>50 kb inversion clade</taxon>
        <taxon>NPAAA clade</taxon>
        <taxon>indigoferoid/millettioid clade</taxon>
        <taxon>Phaseoleae</taxon>
        <taxon>Cajanus</taxon>
    </lineage>
</organism>
<dbReference type="EMBL" id="KQ483431">
    <property type="protein sequence ID" value="KYP51895.1"/>
    <property type="molecule type" value="Genomic_DNA"/>
</dbReference>
<sequence length="67" mass="7684">MLTVISRDDNEYLSVDNLLFVSGDFDGLNDITTLNFFNTINIFYLPNHILRLKVGVPLILLRNKSIN</sequence>
<evidence type="ECO:0000313" key="3">
    <source>
        <dbReference type="Proteomes" id="UP000075243"/>
    </source>
</evidence>
<evidence type="ECO:0000313" key="2">
    <source>
        <dbReference type="EMBL" id="KYP51895.1"/>
    </source>
</evidence>
<protein>
    <recommendedName>
        <fullName evidence="1">DNA helicase Pif1-like 2B domain-containing protein</fullName>
    </recommendedName>
</protein>
<proteinExistence type="predicted"/>
<dbReference type="Pfam" id="PF21530">
    <property type="entry name" value="Pif1_2B_dom"/>
    <property type="match status" value="1"/>
</dbReference>
<gene>
    <name evidence="2" type="ORF">KK1_026251</name>
</gene>
<dbReference type="Gramene" id="C.cajan_24778.t">
    <property type="protein sequence ID" value="C.cajan_24778.t.cds1"/>
    <property type="gene ID" value="C.cajan_24778"/>
</dbReference>
<accession>A0A151SAN8</accession>
<evidence type="ECO:0000259" key="1">
    <source>
        <dbReference type="Pfam" id="PF21530"/>
    </source>
</evidence>
<dbReference type="InterPro" id="IPR049163">
    <property type="entry name" value="Pif1-like_2B_dom"/>
</dbReference>
<dbReference type="AlphaFoldDB" id="A0A151SAN8"/>
<name>A0A151SAN8_CAJCA</name>